<evidence type="ECO:0000313" key="2">
    <source>
        <dbReference type="Proteomes" id="UP000070376"/>
    </source>
</evidence>
<protein>
    <submittedName>
        <fullName evidence="1">Uncharacterized protein</fullName>
    </submittedName>
</protein>
<sequence length="51" mass="5683">MKAYKNSPESVRGRGIAEFQILSPPGCLRDSGRLLISYNLQNHGFKGTIFN</sequence>
<name>A0A133KCA6_HEYCO</name>
<proteinExistence type="predicted"/>
<dbReference type="PATRIC" id="fig|1398.22.peg.3398"/>
<accession>A0A133KCA6</accession>
<organism evidence="1 2">
    <name type="scientific">Heyndrickxia coagulans</name>
    <name type="common">Weizmannia coagulans</name>
    <dbReference type="NCBI Taxonomy" id="1398"/>
    <lineage>
        <taxon>Bacteria</taxon>
        <taxon>Bacillati</taxon>
        <taxon>Bacillota</taxon>
        <taxon>Bacilli</taxon>
        <taxon>Bacillales</taxon>
        <taxon>Bacillaceae</taxon>
        <taxon>Heyndrickxia</taxon>
    </lineage>
</organism>
<evidence type="ECO:0000313" key="1">
    <source>
        <dbReference type="EMBL" id="KWZ77196.1"/>
    </source>
</evidence>
<dbReference type="EMBL" id="LRPN01000177">
    <property type="protein sequence ID" value="KWZ77196.1"/>
    <property type="molecule type" value="Genomic_DNA"/>
</dbReference>
<comment type="caution">
    <text evidence="1">The sequence shown here is derived from an EMBL/GenBank/DDBJ whole genome shotgun (WGS) entry which is preliminary data.</text>
</comment>
<gene>
    <name evidence="1" type="ORF">HMPREF3213_03385</name>
</gene>
<dbReference type="Proteomes" id="UP000070376">
    <property type="component" value="Unassembled WGS sequence"/>
</dbReference>
<dbReference type="AlphaFoldDB" id="A0A133KCA6"/>
<reference evidence="2" key="1">
    <citation type="submission" date="2016-01" db="EMBL/GenBank/DDBJ databases">
        <authorList>
            <person name="Mitreva M."/>
            <person name="Pepin K.H."/>
            <person name="Mihindukulasuriya K.A."/>
            <person name="Fulton R."/>
            <person name="Fronick C."/>
            <person name="O'Laughlin M."/>
            <person name="Miner T."/>
            <person name="Herter B."/>
            <person name="Rosa B.A."/>
            <person name="Cordes M."/>
            <person name="Tomlinson C."/>
            <person name="Wollam A."/>
            <person name="Palsikar V.B."/>
            <person name="Mardis E.R."/>
            <person name="Wilson R.K."/>
        </authorList>
    </citation>
    <scope>NUCLEOTIDE SEQUENCE [LARGE SCALE GENOMIC DNA]</scope>
    <source>
        <strain evidence="2">GED7749B</strain>
    </source>
</reference>